<name>A0ABQ7JWM1_9FUNG</name>
<organism evidence="2 3">
    <name type="scientific">Linnemannia gamsii</name>
    <dbReference type="NCBI Taxonomy" id="64522"/>
    <lineage>
        <taxon>Eukaryota</taxon>
        <taxon>Fungi</taxon>
        <taxon>Fungi incertae sedis</taxon>
        <taxon>Mucoromycota</taxon>
        <taxon>Mortierellomycotina</taxon>
        <taxon>Mortierellomycetes</taxon>
        <taxon>Mortierellales</taxon>
        <taxon>Mortierellaceae</taxon>
        <taxon>Linnemannia</taxon>
    </lineage>
</organism>
<evidence type="ECO:0000313" key="3">
    <source>
        <dbReference type="Proteomes" id="UP001194696"/>
    </source>
</evidence>
<evidence type="ECO:0000256" key="1">
    <source>
        <dbReference type="SAM" id="MobiDB-lite"/>
    </source>
</evidence>
<feature type="region of interest" description="Disordered" evidence="1">
    <location>
        <begin position="27"/>
        <end position="195"/>
    </location>
</feature>
<dbReference type="EMBL" id="JAAAIM010000582">
    <property type="protein sequence ID" value="KAG0286336.1"/>
    <property type="molecule type" value="Genomic_DNA"/>
</dbReference>
<feature type="compositionally biased region" description="Basic and acidic residues" evidence="1">
    <location>
        <begin position="184"/>
        <end position="193"/>
    </location>
</feature>
<sequence>PRTLCNACGLIWGKLSRSKAALAAKNKQEADIKSETEKPGTVDLQPATTAGAETPKRPAIDPITLTDIARKKRGRGRSATRDEGEDMGSVTKLSDNEAHVSISAQNEGPSHLLHDNRNEQAGTQGQTKDVAMPGDDSPPPPQPSFRSPAGEPDNTQGGGSQVDPLLTAIGPVPSPQSLDTLPFSDHENHDKEGPVAGRKLNLSYLLA</sequence>
<feature type="non-terminal residue" evidence="2">
    <location>
        <position position="1"/>
    </location>
</feature>
<accession>A0ABQ7JWM1</accession>
<evidence type="ECO:0000313" key="2">
    <source>
        <dbReference type="EMBL" id="KAG0286336.1"/>
    </source>
</evidence>
<feature type="compositionally biased region" description="Basic and acidic residues" evidence="1">
    <location>
        <begin position="27"/>
        <end position="40"/>
    </location>
</feature>
<comment type="caution">
    <text evidence="2">The sequence shown here is derived from an EMBL/GenBank/DDBJ whole genome shotgun (WGS) entry which is preliminary data.</text>
</comment>
<keyword evidence="3" id="KW-1185">Reference proteome</keyword>
<reference evidence="2 3" key="1">
    <citation type="journal article" date="2020" name="Fungal Divers.">
        <title>Resolving the Mortierellaceae phylogeny through synthesis of multi-gene phylogenetics and phylogenomics.</title>
        <authorList>
            <person name="Vandepol N."/>
            <person name="Liber J."/>
            <person name="Desiro A."/>
            <person name="Na H."/>
            <person name="Kennedy M."/>
            <person name="Barry K."/>
            <person name="Grigoriev I.V."/>
            <person name="Miller A.N."/>
            <person name="O'Donnell K."/>
            <person name="Stajich J.E."/>
            <person name="Bonito G."/>
        </authorList>
    </citation>
    <scope>NUCLEOTIDE SEQUENCE [LARGE SCALE GENOMIC DNA]</scope>
    <source>
        <strain evidence="2 3">AD045</strain>
    </source>
</reference>
<gene>
    <name evidence="2" type="ORF">BGZ96_009535</name>
</gene>
<protein>
    <recommendedName>
        <fullName evidence="4">GATA-type domain-containing protein</fullName>
    </recommendedName>
</protein>
<evidence type="ECO:0008006" key="4">
    <source>
        <dbReference type="Google" id="ProtNLM"/>
    </source>
</evidence>
<proteinExistence type="predicted"/>
<dbReference type="Proteomes" id="UP001194696">
    <property type="component" value="Unassembled WGS sequence"/>
</dbReference>